<accession>A0A1Y4L9X6</accession>
<gene>
    <name evidence="4" type="primary">infC</name>
    <name evidence="10" type="ORF">B5F15_02115</name>
    <name evidence="9" type="ORF">B5F17_04745</name>
</gene>
<comment type="similarity">
    <text evidence="1 4 6">Belongs to the IF-3 family.</text>
</comment>
<evidence type="ECO:0000313" key="11">
    <source>
        <dbReference type="Proteomes" id="UP000195326"/>
    </source>
</evidence>
<comment type="caution">
    <text evidence="9">The sequence shown here is derived from an EMBL/GenBank/DDBJ whole genome shotgun (WGS) entry which is preliminary data.</text>
</comment>
<feature type="domain" description="Translation initiation factor 3 C-terminal" evidence="7">
    <location>
        <begin position="100"/>
        <end position="185"/>
    </location>
</feature>
<dbReference type="SUPFAM" id="SSF55200">
    <property type="entry name" value="Translation initiation factor IF3, C-terminal domain"/>
    <property type="match status" value="1"/>
</dbReference>
<evidence type="ECO:0000256" key="1">
    <source>
        <dbReference type="ARBA" id="ARBA00005439"/>
    </source>
</evidence>
<keyword evidence="3 4" id="KW-0648">Protein biosynthesis</keyword>
<dbReference type="FunFam" id="3.10.20.80:FF:000001">
    <property type="entry name" value="Translation initiation factor IF-3"/>
    <property type="match status" value="1"/>
</dbReference>
<comment type="function">
    <text evidence="4 6">IF-3 binds to the 30S ribosomal subunit and shifts the equilibrium between 70S ribosomes and their 50S and 30S subunits in favor of the free subunits, thus enhancing the availability of 30S subunits on which protein synthesis initiation begins.</text>
</comment>
<sequence length="188" mass="21386">MSKSTFRFHTIGGAFAISSMEHQINEEIRDKEVRLIADDGEQLGIVSAKEALDIAIERGMDLVKIAPQAQPPVCRIMDYGKFRFEQAKREKEARKNQRVVEIKEIRLTPGIDVNDLKVKVGHACRFLKGGDKVKVSVRFRGREVTHSSIGLELLQRFAEQCTEFGAVEKQPKLEGRHMHMFLAPKKDK</sequence>
<dbReference type="FunFam" id="3.30.110.10:FF:000001">
    <property type="entry name" value="Translation initiation factor IF-3"/>
    <property type="match status" value="1"/>
</dbReference>
<dbReference type="PANTHER" id="PTHR10938:SF0">
    <property type="entry name" value="TRANSLATION INITIATION FACTOR IF-3, MITOCHONDRIAL"/>
    <property type="match status" value="1"/>
</dbReference>
<reference evidence="9" key="2">
    <citation type="journal article" date="2018" name="BMC Genomics">
        <title>Whole genome sequencing and function prediction of 133 gut anaerobes isolated from chicken caecum in pure cultures.</title>
        <authorList>
            <person name="Medvecky M."/>
            <person name="Cejkova D."/>
            <person name="Polansky O."/>
            <person name="Karasova D."/>
            <person name="Kubasova T."/>
            <person name="Cizek A."/>
            <person name="Rychlik I."/>
        </authorList>
    </citation>
    <scope>NUCLEOTIDE SEQUENCE</scope>
    <source>
        <strain evidence="10">An179</strain>
        <strain evidence="9">An180</strain>
    </source>
</reference>
<dbReference type="PANTHER" id="PTHR10938">
    <property type="entry name" value="TRANSLATION INITIATION FACTOR IF-3"/>
    <property type="match status" value="1"/>
</dbReference>
<dbReference type="NCBIfam" id="TIGR00168">
    <property type="entry name" value="infC"/>
    <property type="match status" value="1"/>
</dbReference>
<dbReference type="EMBL" id="NFKL01000002">
    <property type="protein sequence ID" value="OUP60554.1"/>
    <property type="molecule type" value="Genomic_DNA"/>
</dbReference>
<dbReference type="GO" id="GO:0032790">
    <property type="term" value="P:ribosome disassembly"/>
    <property type="evidence" value="ECO:0007669"/>
    <property type="project" value="TreeGrafter"/>
</dbReference>
<evidence type="ECO:0000256" key="5">
    <source>
        <dbReference type="NCBIfam" id="TIGR00168"/>
    </source>
</evidence>
<comment type="subcellular location">
    <subcellularLocation>
        <location evidence="4 6">Cytoplasm</location>
    </subcellularLocation>
</comment>
<reference evidence="11 12" key="1">
    <citation type="submission" date="2017-04" db="EMBL/GenBank/DDBJ databases">
        <title>Function of individual gut microbiota members based on whole genome sequencing of pure cultures obtained from chicken caecum.</title>
        <authorList>
            <person name="Medvecky M."/>
            <person name="Cejkova D."/>
            <person name="Polansky O."/>
            <person name="Karasova D."/>
            <person name="Kubasova T."/>
            <person name="Cizek A."/>
            <person name="Rychlik I."/>
        </authorList>
    </citation>
    <scope>NUCLEOTIDE SEQUENCE [LARGE SCALE GENOMIC DNA]</scope>
    <source>
        <strain evidence="11">An179</strain>
        <strain evidence="12">An180</strain>
    </source>
</reference>
<protein>
    <recommendedName>
        <fullName evidence="4 5">Translation initiation factor IF-3</fullName>
    </recommendedName>
</protein>
<dbReference type="PROSITE" id="PS00938">
    <property type="entry name" value="IF3"/>
    <property type="match status" value="1"/>
</dbReference>
<name>A0A1Y4L9X6_9FIRM</name>
<dbReference type="Proteomes" id="UP000195326">
    <property type="component" value="Unassembled WGS sequence"/>
</dbReference>
<dbReference type="GO" id="GO:0003743">
    <property type="term" value="F:translation initiation factor activity"/>
    <property type="evidence" value="ECO:0007669"/>
    <property type="project" value="UniProtKB-UniRule"/>
</dbReference>
<dbReference type="GO" id="GO:0016020">
    <property type="term" value="C:membrane"/>
    <property type="evidence" value="ECO:0007669"/>
    <property type="project" value="TreeGrafter"/>
</dbReference>
<evidence type="ECO:0000313" key="10">
    <source>
        <dbReference type="EMBL" id="OUP60554.1"/>
    </source>
</evidence>
<dbReference type="InterPro" id="IPR019815">
    <property type="entry name" value="Translation_initiation_fac_3_C"/>
</dbReference>
<dbReference type="Gene3D" id="3.30.110.10">
    <property type="entry name" value="Translation initiation factor 3 (IF-3), C-terminal domain"/>
    <property type="match status" value="1"/>
</dbReference>
<dbReference type="InterPro" id="IPR001288">
    <property type="entry name" value="Translation_initiation_fac_3"/>
</dbReference>
<evidence type="ECO:0000313" key="12">
    <source>
        <dbReference type="Proteomes" id="UP000195897"/>
    </source>
</evidence>
<dbReference type="GO" id="GO:0043022">
    <property type="term" value="F:ribosome binding"/>
    <property type="evidence" value="ECO:0007669"/>
    <property type="project" value="UniProtKB-ARBA"/>
</dbReference>
<keyword evidence="2 4" id="KW-0396">Initiation factor</keyword>
<evidence type="ECO:0000256" key="6">
    <source>
        <dbReference type="RuleBase" id="RU000646"/>
    </source>
</evidence>
<dbReference type="SUPFAM" id="SSF54364">
    <property type="entry name" value="Translation initiation factor IF3, N-terminal domain"/>
    <property type="match status" value="1"/>
</dbReference>
<dbReference type="GO" id="GO:0005829">
    <property type="term" value="C:cytosol"/>
    <property type="evidence" value="ECO:0007669"/>
    <property type="project" value="TreeGrafter"/>
</dbReference>
<dbReference type="InterPro" id="IPR036787">
    <property type="entry name" value="T_IF-3_N_sf"/>
</dbReference>
<evidence type="ECO:0000256" key="3">
    <source>
        <dbReference type="ARBA" id="ARBA00022917"/>
    </source>
</evidence>
<dbReference type="Pfam" id="PF05198">
    <property type="entry name" value="IF3_N"/>
    <property type="match status" value="1"/>
</dbReference>
<dbReference type="STRING" id="501571.GCA_900143195_01580"/>
<dbReference type="Pfam" id="PF00707">
    <property type="entry name" value="IF3_C"/>
    <property type="match status" value="1"/>
</dbReference>
<evidence type="ECO:0000256" key="4">
    <source>
        <dbReference type="HAMAP-Rule" id="MF_00080"/>
    </source>
</evidence>
<dbReference type="EMBL" id="NFKK01000004">
    <property type="protein sequence ID" value="OUP53523.1"/>
    <property type="molecule type" value="Genomic_DNA"/>
</dbReference>
<keyword evidence="4" id="KW-0963">Cytoplasm</keyword>
<dbReference type="InterPro" id="IPR019814">
    <property type="entry name" value="Translation_initiation_fac_3_N"/>
</dbReference>
<evidence type="ECO:0000256" key="2">
    <source>
        <dbReference type="ARBA" id="ARBA00022540"/>
    </source>
</evidence>
<evidence type="ECO:0000313" key="9">
    <source>
        <dbReference type="EMBL" id="OUP53523.1"/>
    </source>
</evidence>
<evidence type="ECO:0000259" key="8">
    <source>
        <dbReference type="Pfam" id="PF05198"/>
    </source>
</evidence>
<proteinExistence type="inferred from homology"/>
<feature type="domain" description="Translation initiation factor 3 N-terminal" evidence="8">
    <location>
        <begin position="24"/>
        <end position="93"/>
    </location>
</feature>
<comment type="subunit">
    <text evidence="4 6">Monomer.</text>
</comment>
<dbReference type="Gene3D" id="3.10.20.80">
    <property type="entry name" value="Translation initiation factor 3 (IF-3), N-terminal domain"/>
    <property type="match status" value="1"/>
</dbReference>
<dbReference type="InterPro" id="IPR036788">
    <property type="entry name" value="T_IF-3_C_sf"/>
</dbReference>
<dbReference type="Proteomes" id="UP000195897">
    <property type="component" value="Unassembled WGS sequence"/>
</dbReference>
<organism evidence="9 12">
    <name type="scientific">Butyricicoccus pullicaecorum</name>
    <dbReference type="NCBI Taxonomy" id="501571"/>
    <lineage>
        <taxon>Bacteria</taxon>
        <taxon>Bacillati</taxon>
        <taxon>Bacillota</taxon>
        <taxon>Clostridia</taxon>
        <taxon>Eubacteriales</taxon>
        <taxon>Butyricicoccaceae</taxon>
        <taxon>Butyricicoccus</taxon>
    </lineage>
</organism>
<dbReference type="InterPro" id="IPR019813">
    <property type="entry name" value="Translation_initiation_fac3_CS"/>
</dbReference>
<dbReference type="AlphaFoldDB" id="A0A1Y4L9X6"/>
<dbReference type="HAMAP" id="MF_00080">
    <property type="entry name" value="IF_3"/>
    <property type="match status" value="1"/>
</dbReference>
<evidence type="ECO:0000259" key="7">
    <source>
        <dbReference type="Pfam" id="PF00707"/>
    </source>
</evidence>